<dbReference type="EMBL" id="GL348716">
    <property type="protein sequence ID" value="EFH55033.1"/>
    <property type="molecule type" value="Genomic_DNA"/>
</dbReference>
<dbReference type="eggNOG" id="KOG2463">
    <property type="taxonomic scope" value="Eukaryota"/>
</dbReference>
<evidence type="ECO:0000313" key="2">
    <source>
        <dbReference type="Proteomes" id="UP000008694"/>
    </source>
</evidence>
<keyword evidence="2" id="KW-1185">Reference proteome</keyword>
<dbReference type="GO" id="GO:0030490">
    <property type="term" value="P:maturation of SSU-rRNA"/>
    <property type="evidence" value="ECO:0007669"/>
    <property type="project" value="TreeGrafter"/>
</dbReference>
<dbReference type="InterPro" id="IPR039907">
    <property type="entry name" value="NOB1"/>
</dbReference>
<dbReference type="GO" id="GO:0004521">
    <property type="term" value="F:RNA endonuclease activity"/>
    <property type="evidence" value="ECO:0007669"/>
    <property type="project" value="TreeGrafter"/>
</dbReference>
<proteinExistence type="predicted"/>
<dbReference type="Gramene" id="Al_scaffold_0004_483">
    <property type="protein sequence ID" value="Al_scaffold_0004_483"/>
    <property type="gene ID" value="Al_scaffold_0004_483"/>
</dbReference>
<sequence>MRKINYSILGLVGNCKSTKRISIAVVDANAVIKGGQSLTNFADDFVTVPQVLSSTPKGCSSADSNCKVKEITWQEIQRDSNALNNGEDDDIEVEAEAGDTFEASSMADDGSSEQSWSLSESNVVCITGDYAMQNVILQMGLRLLAPGDENFISEYQTIQKWNPNDNHYSHSMH</sequence>
<dbReference type="AlphaFoldDB" id="D7LIA9"/>
<name>D7LIA9_ARALL</name>
<reference evidence="2" key="1">
    <citation type="journal article" date="2011" name="Nat. Genet.">
        <title>The Arabidopsis lyrata genome sequence and the basis of rapid genome size change.</title>
        <authorList>
            <person name="Hu T.T."/>
            <person name="Pattyn P."/>
            <person name="Bakker E.G."/>
            <person name="Cao J."/>
            <person name="Cheng J.-F."/>
            <person name="Clark R.M."/>
            <person name="Fahlgren N."/>
            <person name="Fawcett J.A."/>
            <person name="Grimwood J."/>
            <person name="Gundlach H."/>
            <person name="Haberer G."/>
            <person name="Hollister J.D."/>
            <person name="Ossowski S."/>
            <person name="Ottilar R.P."/>
            <person name="Salamov A.A."/>
            <person name="Schneeberger K."/>
            <person name="Spannagl M."/>
            <person name="Wang X."/>
            <person name="Yang L."/>
            <person name="Nasrallah M.E."/>
            <person name="Bergelson J."/>
            <person name="Carrington J.C."/>
            <person name="Gaut B.S."/>
            <person name="Schmutz J."/>
            <person name="Mayer K.F.X."/>
            <person name="Van de Peer Y."/>
            <person name="Grigoriev I.V."/>
            <person name="Nordborg M."/>
            <person name="Weigel D."/>
            <person name="Guo Y.-L."/>
        </authorList>
    </citation>
    <scope>NUCLEOTIDE SEQUENCE [LARGE SCALE GENOMIC DNA]</scope>
    <source>
        <strain evidence="2">cv. MN47</strain>
    </source>
</reference>
<dbReference type="PANTHER" id="PTHR12814:SF2">
    <property type="entry name" value="RNA-BINDING PROTEIN NOB1"/>
    <property type="match status" value="1"/>
</dbReference>
<dbReference type="Proteomes" id="UP000008694">
    <property type="component" value="Unassembled WGS sequence"/>
</dbReference>
<protein>
    <submittedName>
        <fullName evidence="1">Predicted protein</fullName>
    </submittedName>
</protein>
<evidence type="ECO:0000313" key="1">
    <source>
        <dbReference type="EMBL" id="EFH55033.1"/>
    </source>
</evidence>
<dbReference type="STRING" id="81972.D7LIA9"/>
<dbReference type="HOGENOM" id="CLU_1549719_0_0_1"/>
<organism evidence="2">
    <name type="scientific">Arabidopsis lyrata subsp. lyrata</name>
    <name type="common">Lyre-leaved rock-cress</name>
    <dbReference type="NCBI Taxonomy" id="81972"/>
    <lineage>
        <taxon>Eukaryota</taxon>
        <taxon>Viridiplantae</taxon>
        <taxon>Streptophyta</taxon>
        <taxon>Embryophyta</taxon>
        <taxon>Tracheophyta</taxon>
        <taxon>Spermatophyta</taxon>
        <taxon>Magnoliopsida</taxon>
        <taxon>eudicotyledons</taxon>
        <taxon>Gunneridae</taxon>
        <taxon>Pentapetalae</taxon>
        <taxon>rosids</taxon>
        <taxon>malvids</taxon>
        <taxon>Brassicales</taxon>
        <taxon>Brassicaceae</taxon>
        <taxon>Camelineae</taxon>
        <taxon>Arabidopsis</taxon>
    </lineage>
</organism>
<gene>
    <name evidence="1" type="ORF">ARALYDRAFT_667764</name>
</gene>
<dbReference type="PANTHER" id="PTHR12814">
    <property type="entry name" value="RNA-BINDING PROTEIN NOB1"/>
    <property type="match status" value="1"/>
</dbReference>
<accession>D7LIA9</accession>
<dbReference type="GO" id="GO:0030688">
    <property type="term" value="C:preribosome, small subunit precursor"/>
    <property type="evidence" value="ECO:0007669"/>
    <property type="project" value="TreeGrafter"/>
</dbReference>